<feature type="transmembrane region" description="Helical" evidence="1">
    <location>
        <begin position="48"/>
        <end position="66"/>
    </location>
</feature>
<comment type="caution">
    <text evidence="2">The sequence shown here is derived from an EMBL/GenBank/DDBJ whole genome shotgun (WGS) entry which is preliminary data.</text>
</comment>
<keyword evidence="1" id="KW-1133">Transmembrane helix</keyword>
<protein>
    <submittedName>
        <fullName evidence="2">Uncharacterized protein</fullName>
    </submittedName>
</protein>
<evidence type="ECO:0000313" key="3">
    <source>
        <dbReference type="Proteomes" id="UP001610104"/>
    </source>
</evidence>
<evidence type="ECO:0000313" key="2">
    <source>
        <dbReference type="EMBL" id="MFH6768620.1"/>
    </source>
</evidence>
<organism evidence="2 3">
    <name type="scientific">Gaetbulibacter aquiaggeris</name>
    <dbReference type="NCBI Taxonomy" id="1735373"/>
    <lineage>
        <taxon>Bacteria</taxon>
        <taxon>Pseudomonadati</taxon>
        <taxon>Bacteroidota</taxon>
        <taxon>Flavobacteriia</taxon>
        <taxon>Flavobacteriales</taxon>
        <taxon>Flavobacteriaceae</taxon>
        <taxon>Gaetbulibacter</taxon>
    </lineage>
</organism>
<keyword evidence="3" id="KW-1185">Reference proteome</keyword>
<feature type="transmembrane region" description="Helical" evidence="1">
    <location>
        <begin position="6"/>
        <end position="28"/>
    </location>
</feature>
<evidence type="ECO:0000256" key="1">
    <source>
        <dbReference type="SAM" id="Phobius"/>
    </source>
</evidence>
<keyword evidence="1" id="KW-0812">Transmembrane</keyword>
<keyword evidence="1" id="KW-0472">Membrane</keyword>
<proteinExistence type="predicted"/>
<accession>A0ABW7MPS2</accession>
<sequence>MENATFIKAYLITFIICTILTITLILIINKGLKKYFENLAENKIIAEFFMKLSYLIIILGGMGASLTSNYNTQETANWLTLTWNVTDHLKELFERLFLIIIIL</sequence>
<dbReference type="EMBL" id="JBAWKC010000002">
    <property type="protein sequence ID" value="MFH6768620.1"/>
    <property type="molecule type" value="Genomic_DNA"/>
</dbReference>
<name>A0ABW7MPS2_9FLAO</name>
<dbReference type="RefSeq" id="WP_395437871.1">
    <property type="nucleotide sequence ID" value="NZ_JBAWKC010000002.1"/>
</dbReference>
<gene>
    <name evidence="2" type="ORF">V8G56_07735</name>
</gene>
<dbReference type="Proteomes" id="UP001610104">
    <property type="component" value="Unassembled WGS sequence"/>
</dbReference>
<reference evidence="2 3" key="1">
    <citation type="submission" date="2024-02" db="EMBL/GenBank/DDBJ databases">
        <title>A Gaetbulibacter species isolated from tidal flats and genomic insights of their niches.</title>
        <authorList>
            <person name="Ye Y."/>
        </authorList>
    </citation>
    <scope>NUCLEOTIDE SEQUENCE [LARGE SCALE GENOMIC DNA]</scope>
    <source>
        <strain evidence="2 3">KEM-8</strain>
    </source>
</reference>